<feature type="region of interest" description="Disordered" evidence="1">
    <location>
        <begin position="53"/>
        <end position="82"/>
    </location>
</feature>
<protein>
    <submittedName>
        <fullName evidence="2">SlyX family protein</fullName>
    </submittedName>
</protein>
<reference evidence="2 3" key="1">
    <citation type="submission" date="2020-05" db="EMBL/GenBank/DDBJ databases">
        <authorList>
            <person name="Ruan W."/>
            <person name="Jeon C.O."/>
            <person name="Chun B.H."/>
        </authorList>
    </citation>
    <scope>NUCLEOTIDE SEQUENCE [LARGE SCALE GENOMIC DNA]</scope>
    <source>
        <strain evidence="2 3">TBZ9</strain>
    </source>
</reference>
<evidence type="ECO:0000313" key="2">
    <source>
        <dbReference type="EMBL" id="NOG30636.1"/>
    </source>
</evidence>
<dbReference type="InterPro" id="IPR007236">
    <property type="entry name" value="SlyX"/>
</dbReference>
<evidence type="ECO:0000256" key="1">
    <source>
        <dbReference type="SAM" id="MobiDB-lite"/>
    </source>
</evidence>
<accession>A0A7Y3TUT3</accession>
<name>A0A7Y3TUT3_9GAMM</name>
<dbReference type="Pfam" id="PF04102">
    <property type="entry name" value="SlyX"/>
    <property type="match status" value="1"/>
</dbReference>
<sequence>MTETLSPAELYQRIETLETRLAFQEDWLDTLDHTVAQQAKRLDKLERISDLMRQRLHEQQKGQQTDNETALSRPEDEIPPHY</sequence>
<dbReference type="PANTHER" id="PTHR36508:SF1">
    <property type="entry name" value="PROTEIN SLYX"/>
    <property type="match status" value="1"/>
</dbReference>
<dbReference type="Proteomes" id="UP000588806">
    <property type="component" value="Unassembled WGS sequence"/>
</dbReference>
<dbReference type="PANTHER" id="PTHR36508">
    <property type="entry name" value="PROTEIN SLYX"/>
    <property type="match status" value="1"/>
</dbReference>
<dbReference type="EMBL" id="JABFHI010000001">
    <property type="protein sequence ID" value="NOG30636.1"/>
    <property type="molecule type" value="Genomic_DNA"/>
</dbReference>
<organism evidence="2 3">
    <name type="scientific">Vreelandella azerica</name>
    <dbReference type="NCBI Taxonomy" id="2732867"/>
    <lineage>
        <taxon>Bacteria</taxon>
        <taxon>Pseudomonadati</taxon>
        <taxon>Pseudomonadota</taxon>
        <taxon>Gammaproteobacteria</taxon>
        <taxon>Oceanospirillales</taxon>
        <taxon>Halomonadaceae</taxon>
        <taxon>Vreelandella</taxon>
    </lineage>
</organism>
<proteinExistence type="predicted"/>
<evidence type="ECO:0000313" key="3">
    <source>
        <dbReference type="Proteomes" id="UP000588806"/>
    </source>
</evidence>
<comment type="caution">
    <text evidence="2">The sequence shown here is derived from an EMBL/GenBank/DDBJ whole genome shotgun (WGS) entry which is preliminary data.</text>
</comment>
<dbReference type="RefSeq" id="WP_171701119.1">
    <property type="nucleotide sequence ID" value="NZ_JABFHI010000001.1"/>
</dbReference>
<dbReference type="Gene3D" id="1.20.5.300">
    <property type="match status" value="1"/>
</dbReference>
<reference evidence="2 3" key="2">
    <citation type="submission" date="2020-06" db="EMBL/GenBank/DDBJ databases">
        <title>Halomonas songnenensis sp. nov., a moderately halophilic bacterium isolated from saline and alkaline soils.</title>
        <authorList>
            <person name="Jiang J."/>
            <person name="Pan Y."/>
        </authorList>
    </citation>
    <scope>NUCLEOTIDE SEQUENCE [LARGE SCALE GENOMIC DNA]</scope>
    <source>
        <strain evidence="2 3">TBZ9</strain>
    </source>
</reference>
<feature type="compositionally biased region" description="Basic and acidic residues" evidence="1">
    <location>
        <begin position="73"/>
        <end position="82"/>
    </location>
</feature>
<feature type="compositionally biased region" description="Polar residues" evidence="1">
    <location>
        <begin position="61"/>
        <end position="70"/>
    </location>
</feature>
<keyword evidence="3" id="KW-1185">Reference proteome</keyword>
<gene>
    <name evidence="2" type="ORF">HLB35_00555</name>
</gene>
<dbReference type="AlphaFoldDB" id="A0A7Y3TUT3"/>